<reference evidence="10 11" key="1">
    <citation type="submission" date="2021-06" db="EMBL/GenBank/DDBJ databases">
        <title>Chromosome-level genome assembly of the red-tail catfish (Hemibagrus wyckioides).</title>
        <authorList>
            <person name="Shao F."/>
        </authorList>
    </citation>
    <scope>NUCLEOTIDE SEQUENCE [LARGE SCALE GENOMIC DNA]</scope>
    <source>
        <strain evidence="10">EC202008001</strain>
        <tissue evidence="10">Blood</tissue>
    </source>
</reference>
<dbReference type="SMART" id="SM00174">
    <property type="entry name" value="RHO"/>
    <property type="match status" value="1"/>
</dbReference>
<evidence type="ECO:0000256" key="7">
    <source>
        <dbReference type="ARBA" id="ARBA00023136"/>
    </source>
</evidence>
<dbReference type="NCBIfam" id="TIGR00231">
    <property type="entry name" value="small_GTP"/>
    <property type="match status" value="1"/>
</dbReference>
<proteinExistence type="inferred from homology"/>
<dbReference type="PROSITE" id="PS51420">
    <property type="entry name" value="RHO"/>
    <property type="match status" value="1"/>
</dbReference>
<dbReference type="InterPro" id="IPR005225">
    <property type="entry name" value="Small_GTP-bd"/>
</dbReference>
<dbReference type="GO" id="GO:0007264">
    <property type="term" value="P:small GTPase-mediated signal transduction"/>
    <property type="evidence" value="ECO:0007669"/>
    <property type="project" value="InterPro"/>
</dbReference>
<keyword evidence="11" id="KW-1185">Reference proteome</keyword>
<dbReference type="SMART" id="SM00176">
    <property type="entry name" value="RAN"/>
    <property type="match status" value="1"/>
</dbReference>
<evidence type="ECO:0008006" key="12">
    <source>
        <dbReference type="Google" id="ProtNLM"/>
    </source>
</evidence>
<dbReference type="SMART" id="SM00175">
    <property type="entry name" value="RAB"/>
    <property type="match status" value="1"/>
</dbReference>
<evidence type="ECO:0000313" key="11">
    <source>
        <dbReference type="Proteomes" id="UP000824219"/>
    </source>
</evidence>
<dbReference type="GO" id="GO:0007015">
    <property type="term" value="P:actin filament organization"/>
    <property type="evidence" value="ECO:0007669"/>
    <property type="project" value="UniProtKB-ARBA"/>
</dbReference>
<dbReference type="EMBL" id="JAHKSW010000016">
    <property type="protein sequence ID" value="KAG7322827.1"/>
    <property type="molecule type" value="Genomic_DNA"/>
</dbReference>
<evidence type="ECO:0000256" key="2">
    <source>
        <dbReference type="ARBA" id="ARBA00010142"/>
    </source>
</evidence>
<dbReference type="InterPro" id="IPR001806">
    <property type="entry name" value="Small_GTPase"/>
</dbReference>
<dbReference type="GO" id="GO:0003924">
    <property type="term" value="F:GTPase activity"/>
    <property type="evidence" value="ECO:0007669"/>
    <property type="project" value="InterPro"/>
</dbReference>
<dbReference type="SMART" id="SM00173">
    <property type="entry name" value="RAS"/>
    <property type="match status" value="1"/>
</dbReference>
<organism evidence="10 11">
    <name type="scientific">Hemibagrus wyckioides</name>
    <dbReference type="NCBI Taxonomy" id="337641"/>
    <lineage>
        <taxon>Eukaryota</taxon>
        <taxon>Metazoa</taxon>
        <taxon>Chordata</taxon>
        <taxon>Craniata</taxon>
        <taxon>Vertebrata</taxon>
        <taxon>Euteleostomi</taxon>
        <taxon>Actinopterygii</taxon>
        <taxon>Neopterygii</taxon>
        <taxon>Teleostei</taxon>
        <taxon>Ostariophysi</taxon>
        <taxon>Siluriformes</taxon>
        <taxon>Bagridae</taxon>
        <taxon>Hemibagrus</taxon>
    </lineage>
</organism>
<keyword evidence="5" id="KW-0547">Nucleotide-binding</keyword>
<dbReference type="InterPro" id="IPR003578">
    <property type="entry name" value="Small_GTPase_Rho"/>
</dbReference>
<keyword evidence="4" id="KW-0488">Methylation</keyword>
<dbReference type="CDD" id="cd04132">
    <property type="entry name" value="Rho4_like"/>
    <property type="match status" value="1"/>
</dbReference>
<dbReference type="PROSITE" id="PS51421">
    <property type="entry name" value="RAS"/>
    <property type="match status" value="1"/>
</dbReference>
<evidence type="ECO:0000256" key="4">
    <source>
        <dbReference type="ARBA" id="ARBA00022481"/>
    </source>
</evidence>
<comment type="caution">
    <text evidence="10">The sequence shown here is derived from an EMBL/GenBank/DDBJ whole genome shotgun (WGS) entry which is preliminary data.</text>
</comment>
<evidence type="ECO:0000256" key="5">
    <source>
        <dbReference type="ARBA" id="ARBA00022741"/>
    </source>
</evidence>
<name>A0A9D3NIC8_9TELE</name>
<dbReference type="OrthoDB" id="8830751at2759"/>
<dbReference type="PROSITE" id="PS51419">
    <property type="entry name" value="RAB"/>
    <property type="match status" value="1"/>
</dbReference>
<gene>
    <name evidence="10" type="ORF">KOW79_014173</name>
</gene>
<dbReference type="FunFam" id="3.40.50.300:FF:000676">
    <property type="entry name" value="Ras homolog family member F"/>
    <property type="match status" value="1"/>
</dbReference>
<dbReference type="Pfam" id="PF00071">
    <property type="entry name" value="Ras"/>
    <property type="match status" value="1"/>
</dbReference>
<evidence type="ECO:0000256" key="1">
    <source>
        <dbReference type="ARBA" id="ARBA00004236"/>
    </source>
</evidence>
<dbReference type="Gene3D" id="3.40.50.300">
    <property type="entry name" value="P-loop containing nucleotide triphosphate hydrolases"/>
    <property type="match status" value="1"/>
</dbReference>
<dbReference type="GO" id="GO:0005525">
    <property type="term" value="F:GTP binding"/>
    <property type="evidence" value="ECO:0007669"/>
    <property type="project" value="UniProtKB-KW"/>
</dbReference>
<accession>A0A9D3NIC8</accession>
<dbReference type="PRINTS" id="PR00449">
    <property type="entry name" value="RASTRNSFRMNG"/>
</dbReference>
<comment type="similarity">
    <text evidence="2">Belongs to the small GTPase superfamily. Rho family.</text>
</comment>
<evidence type="ECO:0000256" key="3">
    <source>
        <dbReference type="ARBA" id="ARBA00022475"/>
    </source>
</evidence>
<keyword evidence="7" id="KW-0472">Membrane</keyword>
<dbReference type="AlphaFoldDB" id="A0A9D3NIC8"/>
<evidence type="ECO:0000313" key="10">
    <source>
        <dbReference type="EMBL" id="KAG7322827.1"/>
    </source>
</evidence>
<dbReference type="SUPFAM" id="SSF52540">
    <property type="entry name" value="P-loop containing nucleoside triphosphate hydrolases"/>
    <property type="match status" value="1"/>
</dbReference>
<dbReference type="InterPro" id="IPR027417">
    <property type="entry name" value="P-loop_NTPase"/>
</dbReference>
<evidence type="ECO:0000256" key="9">
    <source>
        <dbReference type="ARBA" id="ARBA00023289"/>
    </source>
</evidence>
<keyword evidence="3" id="KW-1003">Cell membrane</keyword>
<keyword evidence="6" id="KW-0342">GTP-binding</keyword>
<keyword evidence="8" id="KW-0449">Lipoprotein</keyword>
<protein>
    <recommendedName>
        <fullName evidence="12">Rho-related GTP-binding protein RhoF</fullName>
    </recommendedName>
</protein>
<evidence type="ECO:0000256" key="8">
    <source>
        <dbReference type="ARBA" id="ARBA00023288"/>
    </source>
</evidence>
<keyword evidence="9" id="KW-0636">Prenylation</keyword>
<sequence length="204" mass="23590">MTQNSSANGQQVKIVIVGDGGCGKTSLLMVYAKGDFPETYAPSVFEKYMTTVKHGGKEIQLNLYDTAGQDDYDRLRPLSYQDANLILVCYDVTNPTSYDNVLIKWYPEVNHFCRDVPVILIGCKTDLRKDKEKMRKLRALDLEPITYIQGEETQRQMNATLYLECSAKHRENVEDVFKEATKLAWDHCRKSRQARRKRRKCHIM</sequence>
<dbReference type="Proteomes" id="UP000824219">
    <property type="component" value="Linkage Group LG16"/>
</dbReference>
<comment type="subcellular location">
    <subcellularLocation>
        <location evidence="1">Cell membrane</location>
    </subcellularLocation>
</comment>
<evidence type="ECO:0000256" key="6">
    <source>
        <dbReference type="ARBA" id="ARBA00023134"/>
    </source>
</evidence>
<dbReference type="GO" id="GO:0005886">
    <property type="term" value="C:plasma membrane"/>
    <property type="evidence" value="ECO:0007669"/>
    <property type="project" value="UniProtKB-SubCell"/>
</dbReference>
<dbReference type="PANTHER" id="PTHR24072">
    <property type="entry name" value="RHO FAMILY GTPASE"/>
    <property type="match status" value="1"/>
</dbReference>